<name>A0AAJ0HPJ9_9PEZI</name>
<reference evidence="2" key="1">
    <citation type="journal article" date="2023" name="Mol. Phylogenet. Evol.">
        <title>Genome-scale phylogeny and comparative genomics of the fungal order Sordariales.</title>
        <authorList>
            <person name="Hensen N."/>
            <person name="Bonometti L."/>
            <person name="Westerberg I."/>
            <person name="Brannstrom I.O."/>
            <person name="Guillou S."/>
            <person name="Cros-Aarteil S."/>
            <person name="Calhoun S."/>
            <person name="Haridas S."/>
            <person name="Kuo A."/>
            <person name="Mondo S."/>
            <person name="Pangilinan J."/>
            <person name="Riley R."/>
            <person name="LaButti K."/>
            <person name="Andreopoulos B."/>
            <person name="Lipzen A."/>
            <person name="Chen C."/>
            <person name="Yan M."/>
            <person name="Daum C."/>
            <person name="Ng V."/>
            <person name="Clum A."/>
            <person name="Steindorff A."/>
            <person name="Ohm R.A."/>
            <person name="Martin F."/>
            <person name="Silar P."/>
            <person name="Natvig D.O."/>
            <person name="Lalanne C."/>
            <person name="Gautier V."/>
            <person name="Ament-Velasquez S.L."/>
            <person name="Kruys A."/>
            <person name="Hutchinson M.I."/>
            <person name="Powell A.J."/>
            <person name="Barry K."/>
            <person name="Miller A.N."/>
            <person name="Grigoriev I.V."/>
            <person name="Debuchy R."/>
            <person name="Gladieux P."/>
            <person name="Hiltunen Thoren M."/>
            <person name="Johannesson H."/>
        </authorList>
    </citation>
    <scope>NUCLEOTIDE SEQUENCE</scope>
    <source>
        <strain evidence="2">CBS 955.72</strain>
    </source>
</reference>
<evidence type="ECO:0000313" key="2">
    <source>
        <dbReference type="EMBL" id="KAK3359094.1"/>
    </source>
</evidence>
<feature type="region of interest" description="Disordered" evidence="1">
    <location>
        <begin position="195"/>
        <end position="253"/>
    </location>
</feature>
<feature type="compositionally biased region" description="Polar residues" evidence="1">
    <location>
        <begin position="195"/>
        <end position="207"/>
    </location>
</feature>
<reference evidence="2" key="2">
    <citation type="submission" date="2023-06" db="EMBL/GenBank/DDBJ databases">
        <authorList>
            <consortium name="Lawrence Berkeley National Laboratory"/>
            <person name="Haridas S."/>
            <person name="Hensen N."/>
            <person name="Bonometti L."/>
            <person name="Westerberg I."/>
            <person name="Brannstrom I.O."/>
            <person name="Guillou S."/>
            <person name="Cros-Aarteil S."/>
            <person name="Calhoun S."/>
            <person name="Kuo A."/>
            <person name="Mondo S."/>
            <person name="Pangilinan J."/>
            <person name="Riley R."/>
            <person name="Labutti K."/>
            <person name="Andreopoulos B."/>
            <person name="Lipzen A."/>
            <person name="Chen C."/>
            <person name="Yanf M."/>
            <person name="Daum C."/>
            <person name="Ng V."/>
            <person name="Clum A."/>
            <person name="Steindorff A."/>
            <person name="Ohm R."/>
            <person name="Martin F."/>
            <person name="Silar P."/>
            <person name="Natvig D."/>
            <person name="Lalanne C."/>
            <person name="Gautier V."/>
            <person name="Ament-Velasquez S.L."/>
            <person name="Kruys A."/>
            <person name="Hutchinson M.I."/>
            <person name="Powell A.J."/>
            <person name="Barry K."/>
            <person name="Miller A.N."/>
            <person name="Grigoriev I.V."/>
            <person name="Debuchy R."/>
            <person name="Gladieux P."/>
            <person name="Thoren M.H."/>
            <person name="Johannesson H."/>
        </authorList>
    </citation>
    <scope>NUCLEOTIDE SEQUENCE</scope>
    <source>
        <strain evidence="2">CBS 955.72</strain>
    </source>
</reference>
<keyword evidence="3" id="KW-1185">Reference proteome</keyword>
<evidence type="ECO:0000313" key="3">
    <source>
        <dbReference type="Proteomes" id="UP001275084"/>
    </source>
</evidence>
<sequence length="261" mass="28599">MGGFVVVQKRLGLLDVLAVLDEGRPIALGCWGVRCSEVQLGTGIDETEASEKRLGNPERCGGVCVCRPNAPAQLLFFFFLACRSQQPGARRNAKRAERSPHDENYYQSARWQTATPAKHENSWDSYAVRSVQRAGPGGLLTLTGRQGKLSIWAPADAAGSPAWATAGRIRRRSQAAKRTITGPLSASYSHFPSSATVTVPLSPNSAQKPRWSKRPAPATRPTWDFLSADSGRQEEQRRPQDPLARRSSPGTTMRRMLWDGC</sequence>
<accession>A0AAJ0HPJ9</accession>
<dbReference type="EMBL" id="JAUIQD010000002">
    <property type="protein sequence ID" value="KAK3359094.1"/>
    <property type="molecule type" value="Genomic_DNA"/>
</dbReference>
<protein>
    <submittedName>
        <fullName evidence="2">Uncharacterized protein</fullName>
    </submittedName>
</protein>
<comment type="caution">
    <text evidence="2">The sequence shown here is derived from an EMBL/GenBank/DDBJ whole genome shotgun (WGS) entry which is preliminary data.</text>
</comment>
<organism evidence="2 3">
    <name type="scientific">Lasiosphaeria hispida</name>
    <dbReference type="NCBI Taxonomy" id="260671"/>
    <lineage>
        <taxon>Eukaryota</taxon>
        <taxon>Fungi</taxon>
        <taxon>Dikarya</taxon>
        <taxon>Ascomycota</taxon>
        <taxon>Pezizomycotina</taxon>
        <taxon>Sordariomycetes</taxon>
        <taxon>Sordariomycetidae</taxon>
        <taxon>Sordariales</taxon>
        <taxon>Lasiosphaeriaceae</taxon>
        <taxon>Lasiosphaeria</taxon>
    </lineage>
</organism>
<dbReference type="Proteomes" id="UP001275084">
    <property type="component" value="Unassembled WGS sequence"/>
</dbReference>
<feature type="compositionally biased region" description="Basic and acidic residues" evidence="1">
    <location>
        <begin position="231"/>
        <end position="244"/>
    </location>
</feature>
<proteinExistence type="predicted"/>
<gene>
    <name evidence="2" type="ORF">B0T25DRAFT_86336</name>
</gene>
<dbReference type="AlphaFoldDB" id="A0AAJ0HPJ9"/>
<evidence type="ECO:0000256" key="1">
    <source>
        <dbReference type="SAM" id="MobiDB-lite"/>
    </source>
</evidence>